<reference evidence="2 3" key="1">
    <citation type="submission" date="2020-04" db="EMBL/GenBank/DDBJ databases">
        <authorList>
            <person name="De Canck E."/>
        </authorList>
    </citation>
    <scope>NUCLEOTIDE SEQUENCE [LARGE SCALE GENOMIC DNA]</scope>
    <source>
        <strain evidence="2 3">LMG 29542</strain>
    </source>
</reference>
<dbReference type="Gene3D" id="3.40.50.10610">
    <property type="entry name" value="ABC-type transport auxiliary lipoprotein component"/>
    <property type="match status" value="1"/>
</dbReference>
<evidence type="ECO:0000313" key="2">
    <source>
        <dbReference type="EMBL" id="CAB3775000.1"/>
    </source>
</evidence>
<feature type="chain" id="PRO_5026872342" description="Penicillin-binding protein activator LpoB" evidence="1">
    <location>
        <begin position="48"/>
        <end position="191"/>
    </location>
</feature>
<feature type="signal peptide" evidence="1">
    <location>
        <begin position="1"/>
        <end position="47"/>
    </location>
</feature>
<organism evidence="2 3">
    <name type="scientific">Paraburkholderia humisilvae</name>
    <dbReference type="NCBI Taxonomy" id="627669"/>
    <lineage>
        <taxon>Bacteria</taxon>
        <taxon>Pseudomonadati</taxon>
        <taxon>Pseudomonadota</taxon>
        <taxon>Betaproteobacteria</taxon>
        <taxon>Burkholderiales</taxon>
        <taxon>Burkholderiaceae</taxon>
        <taxon>Paraburkholderia</taxon>
    </lineage>
</organism>
<evidence type="ECO:0000256" key="1">
    <source>
        <dbReference type="SAM" id="SignalP"/>
    </source>
</evidence>
<keyword evidence="1" id="KW-0732">Signal</keyword>
<dbReference type="RefSeq" id="WP_175233401.1">
    <property type="nucleotide sequence ID" value="NZ_CADIKH010000226.1"/>
</dbReference>
<dbReference type="PROSITE" id="PS51257">
    <property type="entry name" value="PROKAR_LIPOPROTEIN"/>
    <property type="match status" value="1"/>
</dbReference>
<dbReference type="AlphaFoldDB" id="A0A6J5F834"/>
<dbReference type="EMBL" id="CADIKH010000226">
    <property type="protein sequence ID" value="CAB3775000.1"/>
    <property type="molecule type" value="Genomic_DNA"/>
</dbReference>
<evidence type="ECO:0000313" key="3">
    <source>
        <dbReference type="Proteomes" id="UP000494363"/>
    </source>
</evidence>
<gene>
    <name evidence="2" type="ORF">LMG29542_08382</name>
</gene>
<proteinExistence type="predicted"/>
<keyword evidence="3" id="KW-1185">Reference proteome</keyword>
<sequence length="191" mass="19738">MNTNDKHVRPAQGQVRSLRWFAAAAATVLLLSACGTITQSAVTPALAANDPVAVVSLANFTGTPAAGSSATAIAANVLRENGLTDVRVAPADAASNAMFDTAQREIGEKKLAWAREQHVKYVLTGAVEEWRYKAGVDGEPVAGVTFELIDVASGQVVWSATGSRSGWSRSSLANVATSLIGKLLAPLGAHA</sequence>
<evidence type="ECO:0008006" key="4">
    <source>
        <dbReference type="Google" id="ProtNLM"/>
    </source>
</evidence>
<dbReference type="Proteomes" id="UP000494363">
    <property type="component" value="Unassembled WGS sequence"/>
</dbReference>
<accession>A0A6J5F834</accession>
<name>A0A6J5F834_9BURK</name>
<protein>
    <recommendedName>
        <fullName evidence="4">Penicillin-binding protein activator LpoB</fullName>
    </recommendedName>
</protein>